<dbReference type="NCBIfam" id="NF006767">
    <property type="entry name" value="PRK09289.1"/>
    <property type="match status" value="1"/>
</dbReference>
<dbReference type="SUPFAM" id="SSF63380">
    <property type="entry name" value="Riboflavin synthase domain-like"/>
    <property type="match status" value="2"/>
</dbReference>
<feature type="domain" description="Lumazine-binding" evidence="11">
    <location>
        <begin position="102"/>
        <end position="198"/>
    </location>
</feature>
<dbReference type="GO" id="GO:0004746">
    <property type="term" value="F:riboflavin synthase activity"/>
    <property type="evidence" value="ECO:0007669"/>
    <property type="project" value="UniProtKB-EC"/>
</dbReference>
<keyword evidence="6" id="KW-0686">Riboflavin biosynthesis</keyword>
<dbReference type="RefSeq" id="WP_386705362.1">
    <property type="nucleotide sequence ID" value="NZ_JBHRYF010000001.1"/>
</dbReference>
<dbReference type="EMBL" id="JBHRYF010000001">
    <property type="protein sequence ID" value="MFC3658659.1"/>
    <property type="molecule type" value="Genomic_DNA"/>
</dbReference>
<feature type="domain" description="Lumazine-binding" evidence="11">
    <location>
        <begin position="1"/>
        <end position="101"/>
    </location>
</feature>
<evidence type="ECO:0000256" key="6">
    <source>
        <dbReference type="ARBA" id="ARBA00022619"/>
    </source>
</evidence>
<evidence type="ECO:0000259" key="11">
    <source>
        <dbReference type="PROSITE" id="PS51177"/>
    </source>
</evidence>
<evidence type="ECO:0000256" key="4">
    <source>
        <dbReference type="ARBA" id="ARBA00012827"/>
    </source>
</evidence>
<evidence type="ECO:0000313" key="13">
    <source>
        <dbReference type="Proteomes" id="UP001595724"/>
    </source>
</evidence>
<dbReference type="CDD" id="cd00402">
    <property type="entry name" value="Riboflavin_synthase_like"/>
    <property type="match status" value="1"/>
</dbReference>
<evidence type="ECO:0000256" key="1">
    <source>
        <dbReference type="ARBA" id="ARBA00000968"/>
    </source>
</evidence>
<dbReference type="NCBIfam" id="TIGR00187">
    <property type="entry name" value="ribE"/>
    <property type="match status" value="1"/>
</dbReference>
<dbReference type="InterPro" id="IPR026017">
    <property type="entry name" value="Lumazine-bd_dom"/>
</dbReference>
<dbReference type="PANTHER" id="PTHR21098:SF12">
    <property type="entry name" value="RIBOFLAVIN SYNTHASE"/>
    <property type="match status" value="1"/>
</dbReference>
<dbReference type="InterPro" id="IPR001783">
    <property type="entry name" value="Lumazine-bd"/>
</dbReference>
<evidence type="ECO:0000256" key="10">
    <source>
        <dbReference type="PROSITE-ProRule" id="PRU00524"/>
    </source>
</evidence>
<dbReference type="PANTHER" id="PTHR21098">
    <property type="entry name" value="RIBOFLAVIN SYNTHASE ALPHA CHAIN"/>
    <property type="match status" value="1"/>
</dbReference>
<organism evidence="12 13">
    <name type="scientific">Luteimonas notoginsengisoli</name>
    <dbReference type="NCBI Taxonomy" id="1578200"/>
    <lineage>
        <taxon>Bacteria</taxon>
        <taxon>Pseudomonadati</taxon>
        <taxon>Pseudomonadota</taxon>
        <taxon>Gammaproteobacteria</taxon>
        <taxon>Lysobacterales</taxon>
        <taxon>Lysobacteraceae</taxon>
        <taxon>Luteimonas</taxon>
    </lineage>
</organism>
<dbReference type="Proteomes" id="UP001595724">
    <property type="component" value="Unassembled WGS sequence"/>
</dbReference>
<dbReference type="EC" id="2.5.1.9" evidence="4 9"/>
<dbReference type="PIRSF" id="PIRSF000498">
    <property type="entry name" value="Riboflavin_syn_A"/>
    <property type="match status" value="1"/>
</dbReference>
<reference evidence="13" key="1">
    <citation type="journal article" date="2019" name="Int. J. Syst. Evol. Microbiol.">
        <title>The Global Catalogue of Microorganisms (GCM) 10K type strain sequencing project: providing services to taxonomists for standard genome sequencing and annotation.</title>
        <authorList>
            <consortium name="The Broad Institute Genomics Platform"/>
            <consortium name="The Broad Institute Genome Sequencing Center for Infectious Disease"/>
            <person name="Wu L."/>
            <person name="Ma J."/>
        </authorList>
    </citation>
    <scope>NUCLEOTIDE SEQUENCE [LARGE SCALE GENOMIC DNA]</scope>
    <source>
        <strain evidence="13">KCTC 42211</strain>
    </source>
</reference>
<evidence type="ECO:0000256" key="3">
    <source>
        <dbReference type="ARBA" id="ARBA00004887"/>
    </source>
</evidence>
<dbReference type="InterPro" id="IPR017938">
    <property type="entry name" value="Riboflavin_synthase-like_b-brl"/>
</dbReference>
<name>A0ABV7UP02_9GAMM</name>
<sequence>MFTGLIEGVGRLASRETRGGDARLRIAVGTLPWNVHAERVALGESISVNGACLTVVAFDDAHFDVDASTETLALTTLGELPVGTALNLERAMRADDRLGGHLVSGHVDGVGRVRSVADDARAQRWVFDAPASLRKYIARKGSICVDGVSLTVNAVDDTGFEVALIPHTVAHTAFSQAGVGTAVNLEIDLVARYVERLLSARTDSAVADSIDAGPAGAGA</sequence>
<gene>
    <name evidence="12" type="ORF">ACFOM9_01030</name>
</gene>
<comment type="pathway">
    <text evidence="3">Cofactor biosynthesis; riboflavin biosynthesis; riboflavin from 2-hydroxy-3-oxobutyl phosphate and 5-amino-6-(D-ribitylamino)uracil: step 2/2.</text>
</comment>
<dbReference type="NCBIfam" id="NF009566">
    <property type="entry name" value="PRK13020.1"/>
    <property type="match status" value="1"/>
</dbReference>
<keyword evidence="13" id="KW-1185">Reference proteome</keyword>
<feature type="repeat" description="Lumazine-binding" evidence="10">
    <location>
        <begin position="102"/>
        <end position="198"/>
    </location>
</feature>
<comment type="catalytic activity">
    <reaction evidence="1">
        <text>2 6,7-dimethyl-8-(1-D-ribityl)lumazine + H(+) = 5-amino-6-(D-ribitylamino)uracil + riboflavin</text>
        <dbReference type="Rhea" id="RHEA:20772"/>
        <dbReference type="ChEBI" id="CHEBI:15378"/>
        <dbReference type="ChEBI" id="CHEBI:15934"/>
        <dbReference type="ChEBI" id="CHEBI:57986"/>
        <dbReference type="ChEBI" id="CHEBI:58201"/>
        <dbReference type="EC" id="2.5.1.9"/>
    </reaction>
</comment>
<dbReference type="PROSITE" id="PS51177">
    <property type="entry name" value="LUMAZINE_BIND"/>
    <property type="match status" value="2"/>
</dbReference>
<evidence type="ECO:0000256" key="9">
    <source>
        <dbReference type="NCBIfam" id="TIGR00187"/>
    </source>
</evidence>
<comment type="function">
    <text evidence="2">Catalyzes the dismutation of two molecules of 6,7-dimethyl-8-ribityllumazine, resulting in the formation of riboflavin and 5-amino-6-(D-ribitylamino)uracil.</text>
</comment>
<keyword evidence="8" id="KW-0677">Repeat</keyword>
<accession>A0ABV7UP02</accession>
<keyword evidence="7 12" id="KW-0808">Transferase</keyword>
<feature type="repeat" description="Lumazine-binding" evidence="10">
    <location>
        <begin position="1"/>
        <end position="101"/>
    </location>
</feature>
<evidence type="ECO:0000256" key="8">
    <source>
        <dbReference type="ARBA" id="ARBA00022737"/>
    </source>
</evidence>
<dbReference type="InterPro" id="IPR023366">
    <property type="entry name" value="ATP_synth_asu-like_sf"/>
</dbReference>
<dbReference type="Gene3D" id="2.40.30.20">
    <property type="match status" value="2"/>
</dbReference>
<evidence type="ECO:0000256" key="7">
    <source>
        <dbReference type="ARBA" id="ARBA00022679"/>
    </source>
</evidence>
<evidence type="ECO:0000256" key="5">
    <source>
        <dbReference type="ARBA" id="ARBA00013950"/>
    </source>
</evidence>
<comment type="caution">
    <text evidence="12">The sequence shown here is derived from an EMBL/GenBank/DDBJ whole genome shotgun (WGS) entry which is preliminary data.</text>
</comment>
<dbReference type="Pfam" id="PF00677">
    <property type="entry name" value="Lum_binding"/>
    <property type="match status" value="2"/>
</dbReference>
<protein>
    <recommendedName>
        <fullName evidence="5 9">Riboflavin synthase</fullName>
        <ecNumber evidence="4 9">2.5.1.9</ecNumber>
    </recommendedName>
</protein>
<proteinExistence type="predicted"/>
<evidence type="ECO:0000256" key="2">
    <source>
        <dbReference type="ARBA" id="ARBA00002803"/>
    </source>
</evidence>
<evidence type="ECO:0000313" key="12">
    <source>
        <dbReference type="EMBL" id="MFC3658659.1"/>
    </source>
</evidence>